<reference evidence="3 4" key="1">
    <citation type="journal article" date="2011" name="J. Bacteriol.">
        <title>Whole-genome shotgun sequencing of the sulfur-oxidizing chemoautotroph Tetrathiobacter kashmirensis.</title>
        <authorList>
            <person name="Ghosh W."/>
            <person name="George A."/>
            <person name="Agarwal A."/>
            <person name="Raj P."/>
            <person name="Alam M."/>
            <person name="Pyne P."/>
            <person name="Das Gupta S.K."/>
        </authorList>
    </citation>
    <scope>NUCLEOTIDE SEQUENCE [LARGE SCALE GENOMIC DNA]</scope>
    <source>
        <strain evidence="3 4">WT001</strain>
    </source>
</reference>
<name>I3U9N8_ADVKW</name>
<sequence length="249" mass="27647">MAWPFFPDLIDMSMIARGFLFLVGVTLGGSAAYYYTHNMMQREMFSQKTELAEQLSHALMQEKIKMTELQSRLDISDTQMTMDRATIAEYESQVKKLQDDLARTSEQLSFYDELVPAGPQGAISVRGFDAVVEGRRVRFKVLVSRQAQAGTVFKGELKFTASGTLKGEAATVDLIPDTVEHASTGSDSIPAVTDLKKQAPAPILKLDFETIQRIQGLLMFPEGFVPKKITMRVLEGKTVRASRTAELSP</sequence>
<keyword evidence="4" id="KW-1185">Reference proteome</keyword>
<protein>
    <submittedName>
        <fullName evidence="3">Uncharacterized protein</fullName>
    </submittedName>
</protein>
<organism evidence="3 4">
    <name type="scientific">Advenella kashmirensis (strain DSM 17095 / LMG 22695 / WT001)</name>
    <name type="common">Tetrathiobacter kashmirensis</name>
    <dbReference type="NCBI Taxonomy" id="1036672"/>
    <lineage>
        <taxon>Bacteria</taxon>
        <taxon>Pseudomonadati</taxon>
        <taxon>Pseudomonadota</taxon>
        <taxon>Betaproteobacteria</taxon>
        <taxon>Burkholderiales</taxon>
        <taxon>Alcaligenaceae</taxon>
    </lineage>
</organism>
<dbReference type="RefSeq" id="WP_014749817.1">
    <property type="nucleotide sequence ID" value="NC_017964.1"/>
</dbReference>
<dbReference type="InterPro" id="IPR046703">
    <property type="entry name" value="DUF6776"/>
</dbReference>
<reference evidence="4" key="2">
    <citation type="journal article" date="2013" name="PLoS ONE">
        <title>Genome implosion elicits host-confinement in Alcaligenaceae: evidence from the comparative genomics of Tetrathiobacter kashmirensis, a pathogen in the making.</title>
        <authorList>
            <person name="Ghosh W."/>
            <person name="Alam M."/>
            <person name="Roy C."/>
            <person name="Pyne P."/>
            <person name="George A."/>
            <person name="Chakraborty R."/>
            <person name="Majumder S."/>
            <person name="Agarwal A."/>
            <person name="Chakraborty S."/>
            <person name="Majumdar S."/>
            <person name="Gupta S.K."/>
        </authorList>
    </citation>
    <scope>NUCLEOTIDE SEQUENCE [LARGE SCALE GENOMIC DNA]</scope>
    <source>
        <strain evidence="4">WT001</strain>
    </source>
</reference>
<accession>I3U9N8</accession>
<feature type="coiled-coil region" evidence="1">
    <location>
        <begin position="52"/>
        <end position="114"/>
    </location>
</feature>
<dbReference type="Proteomes" id="UP000005267">
    <property type="component" value="Chromosome"/>
</dbReference>
<dbReference type="Pfam" id="PF20567">
    <property type="entry name" value="DUF6776"/>
    <property type="match status" value="1"/>
</dbReference>
<keyword evidence="2" id="KW-1133">Transmembrane helix</keyword>
<dbReference type="KEGG" id="aka:TKWG_06405"/>
<dbReference type="OrthoDB" id="8585321at2"/>
<feature type="transmembrane region" description="Helical" evidence="2">
    <location>
        <begin position="14"/>
        <end position="35"/>
    </location>
</feature>
<evidence type="ECO:0000313" key="3">
    <source>
        <dbReference type="EMBL" id="AFK61726.1"/>
    </source>
</evidence>
<evidence type="ECO:0000256" key="2">
    <source>
        <dbReference type="SAM" id="Phobius"/>
    </source>
</evidence>
<proteinExistence type="predicted"/>
<dbReference type="HOGENOM" id="CLU_098560_0_0_4"/>
<keyword evidence="2" id="KW-0812">Transmembrane</keyword>
<keyword evidence="2" id="KW-0472">Membrane</keyword>
<evidence type="ECO:0000313" key="4">
    <source>
        <dbReference type="Proteomes" id="UP000005267"/>
    </source>
</evidence>
<evidence type="ECO:0000256" key="1">
    <source>
        <dbReference type="SAM" id="Coils"/>
    </source>
</evidence>
<keyword evidence="1" id="KW-0175">Coiled coil</keyword>
<dbReference type="Gene3D" id="1.20.5.730">
    <property type="entry name" value="Single helix bin"/>
    <property type="match status" value="1"/>
</dbReference>
<gene>
    <name evidence="3" type="ordered locus">TKWG_06405</name>
</gene>
<dbReference type="AlphaFoldDB" id="I3U9N8"/>
<dbReference type="EMBL" id="CP003555">
    <property type="protein sequence ID" value="AFK61726.1"/>
    <property type="molecule type" value="Genomic_DNA"/>
</dbReference>